<feature type="coiled-coil region" evidence="1">
    <location>
        <begin position="364"/>
        <end position="398"/>
    </location>
</feature>
<organism evidence="4">
    <name type="scientific">Harpegnathos saltator</name>
    <name type="common">Jerdon's jumping ant</name>
    <dbReference type="NCBI Taxonomy" id="610380"/>
    <lineage>
        <taxon>Eukaryota</taxon>
        <taxon>Metazoa</taxon>
        <taxon>Ecdysozoa</taxon>
        <taxon>Arthropoda</taxon>
        <taxon>Hexapoda</taxon>
        <taxon>Insecta</taxon>
        <taxon>Pterygota</taxon>
        <taxon>Neoptera</taxon>
        <taxon>Endopterygota</taxon>
        <taxon>Hymenoptera</taxon>
        <taxon>Apocrita</taxon>
        <taxon>Aculeata</taxon>
        <taxon>Formicoidea</taxon>
        <taxon>Formicidae</taxon>
        <taxon>Ponerinae</taxon>
        <taxon>Ponerini</taxon>
        <taxon>Harpegnathos</taxon>
    </lineage>
</organism>
<dbReference type="OrthoDB" id="540783at2759"/>
<feature type="region of interest" description="Disordered" evidence="2">
    <location>
        <begin position="35"/>
        <end position="65"/>
    </location>
</feature>
<keyword evidence="4" id="KW-1185">Reference proteome</keyword>
<feature type="compositionally biased region" description="Polar residues" evidence="2">
    <location>
        <begin position="55"/>
        <end position="65"/>
    </location>
</feature>
<feature type="compositionally biased region" description="Acidic residues" evidence="2">
    <location>
        <begin position="179"/>
        <end position="211"/>
    </location>
</feature>
<feature type="coiled-coil region" evidence="1">
    <location>
        <begin position="714"/>
        <end position="741"/>
    </location>
</feature>
<gene>
    <name evidence="3" type="ORF">EAI_04556</name>
</gene>
<dbReference type="OMA" id="HYEKRLM"/>
<feature type="compositionally biased region" description="Polar residues" evidence="2">
    <location>
        <begin position="833"/>
        <end position="843"/>
    </location>
</feature>
<accession>E2C8X3</accession>
<sequence>MMHYGPWIQHQAMLDNHQCYAPYINMMPSFQHRNHEHHQLAEEENEQTGDETHDTVTPATSGERSSSADLFRLEFAAAQWSKLVSNAEGLFTKLMTSNILPHTDQDQIEQWLCMKQEYEECISGDDTTSMQGYTENIRRSLERIEEVTETDEKTDESANQMKLKLNANCTSSSESDLSNADDDDDEDDDDDDDDDEERGEGEEEEEEEEDRSDASSENPDFLEKLDECINKFKIDTDRDIDSKKDEFRETNIEIIHPAARSVNNNYVAIARPIPIRNPNSRRNSMLPGSDMCNEVLVFNDNRKPCQNQVLENHLMERVNPCVLDNRKTEVNLNDNFITMQNDNSPDLLLDALKTAEIPEPIRELKALSLNNEAKQTQVKKIQSDLDGAQKRIEELQTTIKIKQRFIADMMKNSDTRTNAKQRFQRKRSKLQEEYYNTRTQLAHAENASLYSDSEEKSSHRKEIELYKNMAIHYEKRLMDIDMIKQIAGDSAKKVLELEGSLNTSKKQMEKLKRQLKKEEERKKQLEQELVKDQQKIRELEEKYNLTASKLKEMQSESEDEKQHNAKPKTDCADKKKNLLDVSARISHLDHVLKEKSMDLERTADTDEKEALRHEIRNLRRTRECLVDEKCDLDEKLQKERTLTTVEERKLLECGETIEAIDAMIEHKNEMICGRKDFYENQSQREKGERVLMERLKKLSHGEIITLFVKYFHKVIDLKESSKNLEVQITELEARIASQDWEMGTQQMEAKRRIVLMQRQYEEKLHHMLRYLAEETSSSGHERFDKDSELTKYKRENRALKKRLADVEVLLKGTTPPRAASPCRIPQQGLKQIAPNSTRSTTKVTRQRNKLIIQKTIDCDKRKK</sequence>
<evidence type="ECO:0000256" key="2">
    <source>
        <dbReference type="SAM" id="MobiDB-lite"/>
    </source>
</evidence>
<feature type="region of interest" description="Disordered" evidence="2">
    <location>
        <begin position="551"/>
        <end position="570"/>
    </location>
</feature>
<dbReference type="FunCoup" id="E2C8X3">
    <property type="interactions" value="50"/>
</dbReference>
<proteinExistence type="predicted"/>
<protein>
    <submittedName>
        <fullName evidence="3">Kinesin-like protein costal2</fullName>
    </submittedName>
</protein>
<feature type="region of interest" description="Disordered" evidence="2">
    <location>
        <begin position="165"/>
        <end position="220"/>
    </location>
</feature>
<evidence type="ECO:0000256" key="1">
    <source>
        <dbReference type="SAM" id="Coils"/>
    </source>
</evidence>
<reference evidence="3 4" key="1">
    <citation type="journal article" date="2010" name="Science">
        <title>Genomic comparison of the ants Camponotus floridanus and Harpegnathos saltator.</title>
        <authorList>
            <person name="Bonasio R."/>
            <person name="Zhang G."/>
            <person name="Ye C."/>
            <person name="Mutti N.S."/>
            <person name="Fang X."/>
            <person name="Qin N."/>
            <person name="Donahue G."/>
            <person name="Yang P."/>
            <person name="Li Q."/>
            <person name="Li C."/>
            <person name="Zhang P."/>
            <person name="Huang Z."/>
            <person name="Berger S.L."/>
            <person name="Reinberg D."/>
            <person name="Wang J."/>
            <person name="Liebig J."/>
        </authorList>
    </citation>
    <scope>NUCLEOTIDE SEQUENCE [LARGE SCALE GENOMIC DNA]</scope>
    <source>
        <strain evidence="3 4">R22 G/1</strain>
    </source>
</reference>
<dbReference type="AlphaFoldDB" id="E2C8X3"/>
<dbReference type="EMBL" id="GL453744">
    <property type="protein sequence ID" value="EFN75591.1"/>
    <property type="molecule type" value="Genomic_DNA"/>
</dbReference>
<keyword evidence="1" id="KW-0175">Coiled coil</keyword>
<feature type="region of interest" description="Disordered" evidence="2">
    <location>
        <begin position="814"/>
        <end position="845"/>
    </location>
</feature>
<evidence type="ECO:0000313" key="3">
    <source>
        <dbReference type="EMBL" id="EFN75591.1"/>
    </source>
</evidence>
<feature type="coiled-coil region" evidence="1">
    <location>
        <begin position="601"/>
        <end position="628"/>
    </location>
</feature>
<dbReference type="InParanoid" id="E2C8X3"/>
<evidence type="ECO:0000313" key="4">
    <source>
        <dbReference type="Proteomes" id="UP000008237"/>
    </source>
</evidence>
<dbReference type="STRING" id="610380.E2C8X3"/>
<dbReference type="Proteomes" id="UP000008237">
    <property type="component" value="Unassembled WGS sequence"/>
</dbReference>
<name>E2C8X3_HARSA</name>